<dbReference type="PANTHER" id="PTHR30537:SF5">
    <property type="entry name" value="HTH-TYPE TRANSCRIPTIONAL ACTIVATOR TTDR-RELATED"/>
    <property type="match status" value="1"/>
</dbReference>
<dbReference type="SUPFAM" id="SSF53850">
    <property type="entry name" value="Periplasmic binding protein-like II"/>
    <property type="match status" value="1"/>
</dbReference>
<name>A0A847S8L8_9NEIS</name>
<keyword evidence="2" id="KW-0805">Transcription regulation</keyword>
<sequence length="306" mass="33582">MDAFKQIAAFVAVATQGGLSAAARVEGVTPAIMGRRLDALEARLGVKLLQRTTRRLSLTFEGSAFLENCQRLLTDLANAEASVTLGSIRASGHVRLTAPAGFGRRHVAPLLAAFCRQHPEVQVSLDLSDRMVDLVNEGMDCAIRINGEHDHNLVSIKLAENRRLVVASPAYLAERGTPQTLEDLSQHHCLLLGSSNQQRGWQFQRQGERVTIKVQGPLCCNDGAVLHEWALAGMGLAWRSLWEVGDDLRAGRLLTVLDAFRTPASHIDMVFPQQRQMPLRVRLLIDYLKTCYAAPGYWGTITAPDG</sequence>
<keyword evidence="7" id="KW-1185">Reference proteome</keyword>
<dbReference type="FunFam" id="3.40.190.290:FF:000001">
    <property type="entry name" value="Transcriptional regulator, LysR family"/>
    <property type="match status" value="1"/>
</dbReference>
<dbReference type="InterPro" id="IPR036390">
    <property type="entry name" value="WH_DNA-bd_sf"/>
</dbReference>
<feature type="domain" description="HTH lysR-type" evidence="5">
    <location>
        <begin position="1"/>
        <end position="59"/>
    </location>
</feature>
<evidence type="ECO:0000313" key="6">
    <source>
        <dbReference type="EMBL" id="NLR73699.1"/>
    </source>
</evidence>
<protein>
    <submittedName>
        <fullName evidence="6">LysR family transcriptional regulator</fullName>
    </submittedName>
</protein>
<keyword evidence="4" id="KW-0804">Transcription</keyword>
<dbReference type="Pfam" id="PF03466">
    <property type="entry name" value="LysR_substrate"/>
    <property type="match status" value="1"/>
</dbReference>
<dbReference type="InterPro" id="IPR005119">
    <property type="entry name" value="LysR_subst-bd"/>
</dbReference>
<proteinExistence type="inferred from homology"/>
<dbReference type="PANTHER" id="PTHR30537">
    <property type="entry name" value="HTH-TYPE TRANSCRIPTIONAL REGULATOR"/>
    <property type="match status" value="1"/>
</dbReference>
<dbReference type="FunFam" id="1.10.10.10:FF:000001">
    <property type="entry name" value="LysR family transcriptional regulator"/>
    <property type="match status" value="1"/>
</dbReference>
<dbReference type="Gene3D" id="3.40.190.290">
    <property type="match status" value="1"/>
</dbReference>
<evidence type="ECO:0000313" key="7">
    <source>
        <dbReference type="Proteomes" id="UP000587991"/>
    </source>
</evidence>
<evidence type="ECO:0000256" key="4">
    <source>
        <dbReference type="ARBA" id="ARBA00023163"/>
    </source>
</evidence>
<evidence type="ECO:0000256" key="3">
    <source>
        <dbReference type="ARBA" id="ARBA00023125"/>
    </source>
</evidence>
<dbReference type="GO" id="GO:0003700">
    <property type="term" value="F:DNA-binding transcription factor activity"/>
    <property type="evidence" value="ECO:0007669"/>
    <property type="project" value="InterPro"/>
</dbReference>
<dbReference type="GO" id="GO:0003677">
    <property type="term" value="F:DNA binding"/>
    <property type="evidence" value="ECO:0007669"/>
    <property type="project" value="UniProtKB-KW"/>
</dbReference>
<gene>
    <name evidence="6" type="ORF">HF682_00800</name>
</gene>
<dbReference type="Gene3D" id="1.10.10.10">
    <property type="entry name" value="Winged helix-like DNA-binding domain superfamily/Winged helix DNA-binding domain"/>
    <property type="match status" value="1"/>
</dbReference>
<dbReference type="PROSITE" id="PS50931">
    <property type="entry name" value="HTH_LYSR"/>
    <property type="match status" value="1"/>
</dbReference>
<comment type="caution">
    <text evidence="6">The sequence shown here is derived from an EMBL/GenBank/DDBJ whole genome shotgun (WGS) entry which is preliminary data.</text>
</comment>
<dbReference type="RefSeq" id="WP_168875361.1">
    <property type="nucleotide sequence ID" value="NZ_JABAIM010000001.1"/>
</dbReference>
<dbReference type="InterPro" id="IPR000847">
    <property type="entry name" value="LysR_HTH_N"/>
</dbReference>
<dbReference type="InterPro" id="IPR058163">
    <property type="entry name" value="LysR-type_TF_proteobact-type"/>
</dbReference>
<dbReference type="InterPro" id="IPR036388">
    <property type="entry name" value="WH-like_DNA-bd_sf"/>
</dbReference>
<evidence type="ECO:0000256" key="1">
    <source>
        <dbReference type="ARBA" id="ARBA00009437"/>
    </source>
</evidence>
<dbReference type="Pfam" id="PF00126">
    <property type="entry name" value="HTH_1"/>
    <property type="match status" value="1"/>
</dbReference>
<dbReference type="CDD" id="cd08422">
    <property type="entry name" value="PBP2_CrgA_like"/>
    <property type="match status" value="1"/>
</dbReference>
<keyword evidence="3" id="KW-0238">DNA-binding</keyword>
<dbReference type="SUPFAM" id="SSF46785">
    <property type="entry name" value="Winged helix' DNA-binding domain"/>
    <property type="match status" value="1"/>
</dbReference>
<accession>A0A847S8L8</accession>
<dbReference type="AlphaFoldDB" id="A0A847S8L8"/>
<dbReference type="EMBL" id="JABAIM010000001">
    <property type="protein sequence ID" value="NLR73699.1"/>
    <property type="molecule type" value="Genomic_DNA"/>
</dbReference>
<comment type="similarity">
    <text evidence="1">Belongs to the LysR transcriptional regulatory family.</text>
</comment>
<reference evidence="6 7" key="1">
    <citation type="submission" date="2020-04" db="EMBL/GenBank/DDBJ databases">
        <title>Draft genome of Leeia sp. IMCC25680.</title>
        <authorList>
            <person name="Song J."/>
            <person name="Cho J.-C."/>
        </authorList>
    </citation>
    <scope>NUCLEOTIDE SEQUENCE [LARGE SCALE GENOMIC DNA]</scope>
    <source>
        <strain evidence="6 7">IMCC25680</strain>
    </source>
</reference>
<dbReference type="Proteomes" id="UP000587991">
    <property type="component" value="Unassembled WGS sequence"/>
</dbReference>
<evidence type="ECO:0000256" key="2">
    <source>
        <dbReference type="ARBA" id="ARBA00023015"/>
    </source>
</evidence>
<evidence type="ECO:0000259" key="5">
    <source>
        <dbReference type="PROSITE" id="PS50931"/>
    </source>
</evidence>
<organism evidence="6 7">
    <name type="scientific">Leeia aquatica</name>
    <dbReference type="NCBI Taxonomy" id="2725557"/>
    <lineage>
        <taxon>Bacteria</taxon>
        <taxon>Pseudomonadati</taxon>
        <taxon>Pseudomonadota</taxon>
        <taxon>Betaproteobacteria</taxon>
        <taxon>Neisseriales</taxon>
        <taxon>Leeiaceae</taxon>
        <taxon>Leeia</taxon>
    </lineage>
</organism>